<dbReference type="InterPro" id="IPR000086">
    <property type="entry name" value="NUDIX_hydrolase_dom"/>
</dbReference>
<evidence type="ECO:0000313" key="6">
    <source>
        <dbReference type="Proteomes" id="UP000001175"/>
    </source>
</evidence>
<dbReference type="GeneID" id="72430678"/>
<dbReference type="SUPFAM" id="SSF55811">
    <property type="entry name" value="Nudix"/>
    <property type="match status" value="1"/>
</dbReference>
<dbReference type="InterPro" id="IPR020084">
    <property type="entry name" value="NUDIX_hydrolase_CS"/>
</dbReference>
<evidence type="ECO:0000256" key="2">
    <source>
        <dbReference type="ARBA" id="ARBA00022801"/>
    </source>
</evidence>
<dbReference type="PANTHER" id="PTHR43736">
    <property type="entry name" value="ADP-RIBOSE PYROPHOSPHATASE"/>
    <property type="match status" value="1"/>
</dbReference>
<keyword evidence="2 3" id="KW-0378">Hydrolase</keyword>
<dbReference type="RefSeq" id="WP_011244596.1">
    <property type="nucleotide sequence ID" value="NC_006576.1"/>
</dbReference>
<feature type="domain" description="Nudix hydrolase" evidence="4">
    <location>
        <begin position="13"/>
        <end position="141"/>
    </location>
</feature>
<dbReference type="PANTHER" id="PTHR43736:SF1">
    <property type="entry name" value="DIHYDRONEOPTERIN TRIPHOSPHATE DIPHOSPHATASE"/>
    <property type="match status" value="1"/>
</dbReference>
<dbReference type="Pfam" id="PF00293">
    <property type="entry name" value="NUDIX"/>
    <property type="match status" value="1"/>
</dbReference>
<gene>
    <name evidence="5" type="primary">mutT</name>
    <name evidence="5" type="ordered locus">syc2286_c</name>
</gene>
<dbReference type="InterPro" id="IPR020476">
    <property type="entry name" value="Nudix_hydrolase"/>
</dbReference>
<dbReference type="InterPro" id="IPR015797">
    <property type="entry name" value="NUDIX_hydrolase-like_dom_sf"/>
</dbReference>
<reference evidence="5 6" key="1">
    <citation type="journal article" date="2007" name="Photosyn. Res.">
        <title>Complete nucleotide sequence of the freshwater unicellular cyanobacterium Synechococcus elongatus PCC 6301 chromosome: gene content and organization.</title>
        <authorList>
            <person name="Sugita C."/>
            <person name="Ogata K."/>
            <person name="Shikata M."/>
            <person name="Jikuya H."/>
            <person name="Takano J."/>
            <person name="Furumichi M."/>
            <person name="Kanehisa M."/>
            <person name="Omata T."/>
            <person name="Sugiura M."/>
            <person name="Sugita M."/>
        </authorList>
    </citation>
    <scope>NUCLEOTIDE SEQUENCE [LARGE SCALE GENOMIC DNA]</scope>
    <source>
        <strain evidence="6">ATCC 27144 / PCC 6301 / SAUG 1402/1</strain>
    </source>
</reference>
<protein>
    <submittedName>
        <fullName evidence="5">Mutator MutT homolog</fullName>
    </submittedName>
</protein>
<evidence type="ECO:0000313" key="5">
    <source>
        <dbReference type="EMBL" id="BAD80476.1"/>
    </source>
</evidence>
<dbReference type="eggNOG" id="COG1051">
    <property type="taxonomic scope" value="Bacteria"/>
</dbReference>
<comment type="similarity">
    <text evidence="1 3">Belongs to the Nudix hydrolase family.</text>
</comment>
<sequence>MLSWLWAGLRSLLKRPLISVSLIATLPNGELVLIQRADDGGWSLPGGLIDRGETLEQAAARELREETGLVLVNVDRLVGVYSAPDRDPRLHAVCIALAVTVTGNLQVGDRHEVQAIASFPPDRLPAGPYSHDHARQLQDYQSGSVIIA</sequence>
<dbReference type="Gene3D" id="3.90.79.10">
    <property type="entry name" value="Nucleoside Triphosphate Pyrophosphohydrolase"/>
    <property type="match status" value="1"/>
</dbReference>
<dbReference type="GO" id="GO:0016787">
    <property type="term" value="F:hydrolase activity"/>
    <property type="evidence" value="ECO:0007669"/>
    <property type="project" value="UniProtKB-KW"/>
</dbReference>
<dbReference type="PROSITE" id="PS51462">
    <property type="entry name" value="NUDIX"/>
    <property type="match status" value="1"/>
</dbReference>
<dbReference type="PRINTS" id="PR00502">
    <property type="entry name" value="NUDIXFAMILY"/>
</dbReference>
<dbReference type="Proteomes" id="UP000001175">
    <property type="component" value="Chromosome"/>
</dbReference>
<evidence type="ECO:0000256" key="3">
    <source>
        <dbReference type="RuleBase" id="RU003476"/>
    </source>
</evidence>
<evidence type="ECO:0000259" key="4">
    <source>
        <dbReference type="PROSITE" id="PS51462"/>
    </source>
</evidence>
<accession>A0A0H3KCF7</accession>
<dbReference type="AlphaFoldDB" id="A0A0H3KCF7"/>
<evidence type="ECO:0000256" key="1">
    <source>
        <dbReference type="ARBA" id="ARBA00005582"/>
    </source>
</evidence>
<name>A0A0H3KCF7_SYNP6</name>
<dbReference type="KEGG" id="syc:syc2286_c"/>
<proteinExistence type="inferred from homology"/>
<organism evidence="5 6">
    <name type="scientific">Synechococcus sp. (strain ATCC 27144 / PCC 6301 / SAUG 1402/1)</name>
    <name type="common">Anacystis nidulans</name>
    <dbReference type="NCBI Taxonomy" id="269084"/>
    <lineage>
        <taxon>Bacteria</taxon>
        <taxon>Bacillati</taxon>
        <taxon>Cyanobacteriota</taxon>
        <taxon>Cyanophyceae</taxon>
        <taxon>Synechococcales</taxon>
        <taxon>Synechococcaceae</taxon>
        <taxon>Synechococcus</taxon>
    </lineage>
</organism>
<dbReference type="PROSITE" id="PS00893">
    <property type="entry name" value="NUDIX_BOX"/>
    <property type="match status" value="1"/>
</dbReference>
<dbReference type="EMBL" id="AP008231">
    <property type="protein sequence ID" value="BAD80476.1"/>
    <property type="molecule type" value="Genomic_DNA"/>
</dbReference>